<organism evidence="2">
    <name type="scientific">Gibberella zeae (strain ATCC MYA-4620 / CBS 123657 / FGSC 9075 / NRRL 31084 / PH-1)</name>
    <name type="common">Wheat head blight fungus</name>
    <name type="synonym">Fusarium graminearum</name>
    <dbReference type="NCBI Taxonomy" id="229533"/>
    <lineage>
        <taxon>Eukaryota</taxon>
        <taxon>Fungi</taxon>
        <taxon>Dikarya</taxon>
        <taxon>Ascomycota</taxon>
        <taxon>Pezizomycotina</taxon>
        <taxon>Sordariomycetes</taxon>
        <taxon>Hypocreomycetidae</taxon>
        <taxon>Hypocreales</taxon>
        <taxon>Nectriaceae</taxon>
        <taxon>Fusarium</taxon>
    </lineage>
</organism>
<feature type="compositionally biased region" description="Polar residues" evidence="1">
    <location>
        <begin position="906"/>
        <end position="922"/>
    </location>
</feature>
<dbReference type="EMBL" id="HG970335">
    <property type="status" value="NOT_ANNOTATED_CDS"/>
    <property type="molecule type" value="Genomic_DNA"/>
</dbReference>
<dbReference type="EnsemblFungi" id="CEF83257">
    <property type="protein sequence ID" value="CEF83257"/>
    <property type="gene ID" value="FGRRES_17215"/>
</dbReference>
<evidence type="ECO:0000256" key="1">
    <source>
        <dbReference type="SAM" id="MobiDB-lite"/>
    </source>
</evidence>
<proteinExistence type="predicted"/>
<dbReference type="PANTHER" id="PTHR33099:SF7">
    <property type="entry name" value="MYND-TYPE DOMAIN-CONTAINING PROTEIN"/>
    <property type="match status" value="1"/>
</dbReference>
<name>A0A0E0S9Z4_GIBZE</name>
<dbReference type="AlphaFoldDB" id="A0A0E0S9Z4"/>
<reference evidence="2" key="3">
    <citation type="submission" date="2017-01" db="UniProtKB">
        <authorList>
            <consortium name="EnsemblFungi"/>
        </authorList>
    </citation>
    <scope>IDENTIFICATION</scope>
    <source>
        <strain evidence="2">PH-1 / ATCC MYA-4620 / FGSC 9075 / NRRL 31084</strain>
    </source>
</reference>
<protein>
    <recommendedName>
        <fullName evidence="3">Prolyl 4-hydroxylase alpha subunit Fe(2+) 2OG dioxygenase domain-containing protein</fullName>
    </recommendedName>
</protein>
<evidence type="ECO:0000313" key="2">
    <source>
        <dbReference type="EnsemblFungi" id="CEF83257"/>
    </source>
</evidence>
<reference evidence="2" key="2">
    <citation type="journal article" date="2010" name="Nature">
        <title>Comparative genomics reveals mobile pathogenicity chromosomes in Fusarium.</title>
        <authorList>
            <person name="Ma L.J."/>
            <person name="van der Does H.C."/>
            <person name="Borkovich K.A."/>
            <person name="Coleman J.J."/>
            <person name="Daboussi M.J."/>
            <person name="Di Pietro A."/>
            <person name="Dufresne M."/>
            <person name="Freitag M."/>
            <person name="Grabherr M."/>
            <person name="Henrissat B."/>
            <person name="Houterman P.M."/>
            <person name="Kang S."/>
            <person name="Shim W.B."/>
            <person name="Woloshuk C."/>
            <person name="Xie X."/>
            <person name="Xu J.R."/>
            <person name="Antoniw J."/>
            <person name="Baker S.E."/>
            <person name="Bluhm B.H."/>
            <person name="Breakspear A."/>
            <person name="Brown D.W."/>
            <person name="Butchko R.A."/>
            <person name="Chapman S."/>
            <person name="Coulson R."/>
            <person name="Coutinho P.M."/>
            <person name="Danchin E.G."/>
            <person name="Diener A."/>
            <person name="Gale L.R."/>
            <person name="Gardiner D.M."/>
            <person name="Goff S."/>
            <person name="Hammond-Kosack K.E."/>
            <person name="Hilburn K."/>
            <person name="Hua-Van A."/>
            <person name="Jonkers W."/>
            <person name="Kazan K."/>
            <person name="Kodira C.D."/>
            <person name="Koehrsen M."/>
            <person name="Kumar L."/>
            <person name="Lee Y.H."/>
            <person name="Li L."/>
            <person name="Manners J.M."/>
            <person name="Miranda-Saavedra D."/>
            <person name="Mukherjee M."/>
            <person name="Park G."/>
            <person name="Park J."/>
            <person name="Park S.Y."/>
            <person name="Proctor R.H."/>
            <person name="Regev A."/>
            <person name="Ruiz-Roldan M.C."/>
            <person name="Sain D."/>
            <person name="Sakthikumar S."/>
            <person name="Sykes S."/>
            <person name="Schwartz D.C."/>
            <person name="Turgeon B.G."/>
            <person name="Wapinski I."/>
            <person name="Yoder O."/>
            <person name="Young S."/>
            <person name="Zeng Q."/>
            <person name="Zhou S."/>
            <person name="Galagan J."/>
            <person name="Cuomo C.A."/>
            <person name="Kistler H.C."/>
            <person name="Rep M."/>
        </authorList>
    </citation>
    <scope>GENOME REANNOTATION</scope>
    <source>
        <strain evidence="2">PH-1 / ATCC MYA-4620 / FGSC 9075 / NRRL 31084</strain>
    </source>
</reference>
<evidence type="ECO:0008006" key="3">
    <source>
        <dbReference type="Google" id="ProtNLM"/>
    </source>
</evidence>
<sequence>MSYPPVVIEISDDDDEDIERDGGPGSAAILATRDKQALLKALNSIEPTGDDVAACSHYNIFVNPGLTIDGGNLIRLPLEEDDARTIKGACRQAPFGHGDNSIRNTWELDASKFDLGNPEWHKFFEKVLQDTATGLCSGELLAKPYKLLLCEPGSFLKPHNDSGRERGMVGTLILCLPSKHEGGDVHLSRGSQVKRLSTAPTSKFDITSISWFSDVTHEVTKVTSGYRLVLIYKLFIRGDAREKIERLKHLLVKWKSRPCQPDRIIYPLDHLYPEASLCLGNMKGRDRAVAHSLNNICSKAGFYFMLAHAIHVRMGDDDHGGYDEGSEEYGNLRSIHTPSGVQVASDLAINHDEILGYDINKENPDSEDEGEFTGFKNTAPTFRYHKTVAVVVLKDRLRNYLIKDVGPPSTAQRASTDRLTEMVLRDLANNRDDAYTKQAAAGFIDNVLLRSRESQGPIVRLISKWALELNNIAMFRTCVQATYAPLASTGQKSHRPVYAKAISHELINHFRTRYVGQEHTIDWDYWFKDFNQAIDIATEFDTFCYFFLSSITSEPLRNSFKAWAGPIYDRKLASQTLWTLSDEEYILRLIEKRNVWALQSFLPKFVPRFHRSLLWALLHTITLGRFKRFKNSRELCKCIMKHGNGQLGLCGKDIMEIVNTPPSFCRNNLIPGHAVETHHSEANDPDPRTSFKKFMRMVQESYIINGAEQEALGLLQQSCQRLVDERQVWSSVGASYLVNNFLEPLVGIFEAWKVPPTPAIHQFLEVALRDVIHKPITTQPVQLMGWAHEKVVCPVLPDCNPCRALNTFLENPQQQKWSIQAAQLLRRHIEDQLMDPHYSLETTREGVPYKLVVTKLGTNYDKTSGIWQRQAQQVAQNAYALRRDYVKALLGEDKYNALVMVEQPSQENVGTTSQENGNYEQSNAKRRRIWE</sequence>
<dbReference type="PANTHER" id="PTHR33099">
    <property type="entry name" value="FE2OG DIOXYGENASE DOMAIN-CONTAINING PROTEIN"/>
    <property type="match status" value="1"/>
</dbReference>
<reference evidence="2" key="1">
    <citation type="journal article" date="2007" name="Science">
        <title>The Fusarium graminearum genome reveals a link between localized polymorphism and pathogen specialization.</title>
        <authorList>
            <person name="Cuomo C.A."/>
            <person name="Gueldener U."/>
            <person name="Xu J.-R."/>
            <person name="Trail F."/>
            <person name="Turgeon B.G."/>
            <person name="Di Pietro A."/>
            <person name="Walton J.D."/>
            <person name="Ma L.-J."/>
            <person name="Baker S.E."/>
            <person name="Rep M."/>
            <person name="Adam G."/>
            <person name="Antoniw J."/>
            <person name="Baldwin T."/>
            <person name="Calvo S.E."/>
            <person name="Chang Y.-L."/>
            <person name="DeCaprio D."/>
            <person name="Gale L.R."/>
            <person name="Gnerre S."/>
            <person name="Goswami R.S."/>
            <person name="Hammond-Kosack K."/>
            <person name="Harris L.J."/>
            <person name="Hilburn K."/>
            <person name="Kennell J.C."/>
            <person name="Kroken S."/>
            <person name="Magnuson J.K."/>
            <person name="Mannhaupt G."/>
            <person name="Mauceli E.W."/>
            <person name="Mewes H.-W."/>
            <person name="Mitterbauer R."/>
            <person name="Muehlbauer G."/>
            <person name="Muensterkoetter M."/>
            <person name="Nelson D."/>
            <person name="O'Donnell K."/>
            <person name="Ouellet T."/>
            <person name="Qi W."/>
            <person name="Quesneville H."/>
            <person name="Roncero M.I.G."/>
            <person name="Seong K.-Y."/>
            <person name="Tetko I.V."/>
            <person name="Urban M."/>
            <person name="Waalwijk C."/>
            <person name="Ward T.J."/>
            <person name="Yao J."/>
            <person name="Birren B.W."/>
            <person name="Kistler H.C."/>
        </authorList>
    </citation>
    <scope>NUCLEOTIDE SEQUENCE [LARGE SCALE GENOMIC DNA]</scope>
    <source>
        <strain evidence="2">PH-1 / ATCC MYA-4620 / FGSC 9075 / NRRL 31084</strain>
    </source>
</reference>
<feature type="region of interest" description="Disordered" evidence="1">
    <location>
        <begin position="906"/>
        <end position="931"/>
    </location>
</feature>
<accession>A0A0E0S9Z4</accession>
<dbReference type="Gene3D" id="2.60.120.620">
    <property type="entry name" value="q2cbj1_9rhob like domain"/>
    <property type="match status" value="1"/>
</dbReference>